<reference evidence="1 2" key="1">
    <citation type="submission" date="2016-10" db="EMBL/GenBank/DDBJ databases">
        <authorList>
            <person name="de Groot N.N."/>
        </authorList>
    </citation>
    <scope>NUCLEOTIDE SEQUENCE [LARGE SCALE GENOMIC DNA]</scope>
    <source>
        <strain evidence="1 2">ATCC 43154</strain>
    </source>
</reference>
<organism evidence="1 2">
    <name type="scientific">Rugamonas rubra</name>
    <dbReference type="NCBI Taxonomy" id="758825"/>
    <lineage>
        <taxon>Bacteria</taxon>
        <taxon>Pseudomonadati</taxon>
        <taxon>Pseudomonadota</taxon>
        <taxon>Betaproteobacteria</taxon>
        <taxon>Burkholderiales</taxon>
        <taxon>Oxalobacteraceae</taxon>
        <taxon>Telluria group</taxon>
        <taxon>Rugamonas</taxon>
    </lineage>
</organism>
<accession>A0A1I4HTR3</accession>
<evidence type="ECO:0000313" key="1">
    <source>
        <dbReference type="EMBL" id="SFL45565.1"/>
    </source>
</evidence>
<gene>
    <name evidence="1" type="ORF">SAMN02982985_00228</name>
</gene>
<name>A0A1I4HTR3_9BURK</name>
<dbReference type="EMBL" id="FOTW01000004">
    <property type="protein sequence ID" value="SFL45565.1"/>
    <property type="molecule type" value="Genomic_DNA"/>
</dbReference>
<protein>
    <submittedName>
        <fullName evidence="1">Uncharacterized protein</fullName>
    </submittedName>
</protein>
<evidence type="ECO:0000313" key="2">
    <source>
        <dbReference type="Proteomes" id="UP000199470"/>
    </source>
</evidence>
<dbReference type="AlphaFoldDB" id="A0A1I4HTR3"/>
<sequence length="378" mass="41312">MERFIQSLSDSETVPADFHFVSPEEVGGNAGKYAQIIAAIVNECYGSEYPAPTRDSSYLVSALNGKSQLSAVWSLNPQTRDADQYGTLSLYDAGFPFGPNIGELGKSGSPSDGGAKYGFALFERHWRESHARGLKYRSFFCTSRNCGSRPAKEGRVRAGAAVRYLVARVMRMTQWGYAPWYLMPDTGSGSYELLDFFVRLPDDVDRHPSIASTTVHVASAAAARFVEGVFTSNWGFSPRLAERRDAAPAPPVGWSLLEEDYQQQKNPVKLLVGPGKETFEAAFDRLENLAGSTAVVVLPLTEAYLAAQATVEGRGYTLCAVYPPTRLDAPVQGMWCRLNSSNPIIPPKHQGNPDGACSPWLSGYIDELLAALVEHRRA</sequence>
<keyword evidence="2" id="KW-1185">Reference proteome</keyword>
<proteinExistence type="predicted"/>
<dbReference type="Proteomes" id="UP000199470">
    <property type="component" value="Unassembled WGS sequence"/>
</dbReference>
<dbReference type="STRING" id="758825.SAMN02982985_00228"/>